<dbReference type="RefSeq" id="WP_345707281.1">
    <property type="nucleotide sequence ID" value="NZ_BAABKV010000001.1"/>
</dbReference>
<evidence type="ECO:0000313" key="5">
    <source>
        <dbReference type="EMBL" id="MFC7182950.1"/>
    </source>
</evidence>
<name>A0ABW2G4X9_9ACTN</name>
<dbReference type="Gene3D" id="1.10.10.1320">
    <property type="entry name" value="Anti-sigma factor, zinc-finger domain"/>
    <property type="match status" value="1"/>
</dbReference>
<feature type="compositionally biased region" description="Gly residues" evidence="3">
    <location>
        <begin position="153"/>
        <end position="176"/>
    </location>
</feature>
<dbReference type="EMBL" id="JBHTAJ010000056">
    <property type="protein sequence ID" value="MFC7182950.1"/>
    <property type="molecule type" value="Genomic_DNA"/>
</dbReference>
<proteinExistence type="predicted"/>
<keyword evidence="6" id="KW-1185">Reference proteome</keyword>
<comment type="caution">
    <text evidence="5">The sequence shown here is derived from an EMBL/GenBank/DDBJ whole genome shotgun (WGS) entry which is preliminary data.</text>
</comment>
<gene>
    <name evidence="5" type="ORF">ACFQMG_25695</name>
</gene>
<evidence type="ECO:0000256" key="2">
    <source>
        <dbReference type="ARBA" id="ARBA00023163"/>
    </source>
</evidence>
<keyword evidence="2" id="KW-0804">Transcription</keyword>
<dbReference type="Pfam" id="PF13490">
    <property type="entry name" value="zf-HC2"/>
    <property type="match status" value="1"/>
</dbReference>
<evidence type="ECO:0000259" key="4">
    <source>
        <dbReference type="Pfam" id="PF13490"/>
    </source>
</evidence>
<protein>
    <submittedName>
        <fullName evidence="5">Zf-HC2 domain-containing protein</fullName>
    </submittedName>
</protein>
<feature type="domain" description="Putative zinc-finger" evidence="4">
    <location>
        <begin position="65"/>
        <end position="93"/>
    </location>
</feature>
<feature type="region of interest" description="Disordered" evidence="3">
    <location>
        <begin position="131"/>
        <end position="224"/>
    </location>
</feature>
<reference evidence="6" key="1">
    <citation type="journal article" date="2019" name="Int. J. Syst. Evol. Microbiol.">
        <title>The Global Catalogue of Microorganisms (GCM) 10K type strain sequencing project: providing services to taxonomists for standard genome sequencing and annotation.</title>
        <authorList>
            <consortium name="The Broad Institute Genomics Platform"/>
            <consortium name="The Broad Institute Genome Sequencing Center for Infectious Disease"/>
            <person name="Wu L."/>
            <person name="Ma J."/>
        </authorList>
    </citation>
    <scope>NUCLEOTIDE SEQUENCE [LARGE SCALE GENOMIC DNA]</scope>
    <source>
        <strain evidence="6">CGMCC 1.12859</strain>
    </source>
</reference>
<evidence type="ECO:0000313" key="6">
    <source>
        <dbReference type="Proteomes" id="UP001596435"/>
    </source>
</evidence>
<feature type="region of interest" description="Disordered" evidence="3">
    <location>
        <begin position="1"/>
        <end position="42"/>
    </location>
</feature>
<sequence>MSGGAAAGGGRLEPAGRSRRGPSWAQLGRRGSEQAYSADPSGAVELRSLPVRAVGEPAEEHHLGDRLSAYLDGELGHDSRERVQAHLATCPDCLAEADEGRAVKHLLTRTDTPDPSSTLMARLMAVAALPEDERGDGPGADGTPAAAPPVAGTLGGSRLTGGSFGRGAGSSFGSGALGADTPIPGVDPRAGLPGPGVVSDRPFPAERPFAAGLPSAGDPRGPGALRSLTELRARRGPLPVRPSAGVPEPAAAAATGRPSAPFGRRFVFAAAGAFSVAAVTLGGVGGPATVGGEEQHGIRVTPVSGPGAGTAPLVAQLPADFPMMPVVASQAPAAVPQPAGTNLPGDAFFPHHLLR</sequence>
<organism evidence="5 6">
    <name type="scientific">Kitasatospora paranensis</name>
    <dbReference type="NCBI Taxonomy" id="258053"/>
    <lineage>
        <taxon>Bacteria</taxon>
        <taxon>Bacillati</taxon>
        <taxon>Actinomycetota</taxon>
        <taxon>Actinomycetes</taxon>
        <taxon>Kitasatosporales</taxon>
        <taxon>Streptomycetaceae</taxon>
        <taxon>Kitasatospora</taxon>
    </lineage>
</organism>
<evidence type="ECO:0000256" key="3">
    <source>
        <dbReference type="SAM" id="MobiDB-lite"/>
    </source>
</evidence>
<accession>A0ABW2G4X9</accession>
<dbReference type="Proteomes" id="UP001596435">
    <property type="component" value="Unassembled WGS sequence"/>
</dbReference>
<dbReference type="InterPro" id="IPR027383">
    <property type="entry name" value="Znf_put"/>
</dbReference>
<feature type="compositionally biased region" description="Low complexity" evidence="3">
    <location>
        <begin position="141"/>
        <end position="152"/>
    </location>
</feature>
<keyword evidence="1" id="KW-0805">Transcription regulation</keyword>
<feature type="compositionally biased region" description="Gly residues" evidence="3">
    <location>
        <begin position="1"/>
        <end position="11"/>
    </location>
</feature>
<dbReference type="InterPro" id="IPR041916">
    <property type="entry name" value="Anti_sigma_zinc_sf"/>
</dbReference>
<evidence type="ECO:0000256" key="1">
    <source>
        <dbReference type="ARBA" id="ARBA00023015"/>
    </source>
</evidence>